<dbReference type="Proteomes" id="UP000460412">
    <property type="component" value="Unassembled WGS sequence"/>
</dbReference>
<dbReference type="EMBL" id="WUQX01000001">
    <property type="protein sequence ID" value="MXP77242.1"/>
    <property type="molecule type" value="Genomic_DNA"/>
</dbReference>
<reference evidence="1 2" key="1">
    <citation type="submission" date="2019-12" db="EMBL/GenBank/DDBJ databases">
        <title>Sporaefaciens musculi gen. nov., sp. nov., a novel bacterium isolated from the caecum of an obese mouse.</title>
        <authorList>
            <person name="Rasmussen T.S."/>
            <person name="Streidl T."/>
            <person name="Hitch T.C.A."/>
            <person name="Wortmann E."/>
            <person name="Deptula P."/>
            <person name="Hansen M."/>
            <person name="Nielsen D.S."/>
            <person name="Clavel T."/>
            <person name="Vogensen F.K."/>
        </authorList>
    </citation>
    <scope>NUCLEOTIDE SEQUENCE [LARGE SCALE GENOMIC DNA]</scope>
    <source>
        <strain evidence="1 2">WCA-9-b2</strain>
    </source>
</reference>
<keyword evidence="2" id="KW-1185">Reference proteome</keyword>
<dbReference type="RefSeq" id="WP_159752405.1">
    <property type="nucleotide sequence ID" value="NZ_WUQX01000001.1"/>
</dbReference>
<evidence type="ECO:0000313" key="2">
    <source>
        <dbReference type="Proteomes" id="UP000460412"/>
    </source>
</evidence>
<comment type="caution">
    <text evidence="1">The sequence shown here is derived from an EMBL/GenBank/DDBJ whole genome shotgun (WGS) entry which is preliminary data.</text>
</comment>
<dbReference type="Pfam" id="PF06152">
    <property type="entry name" value="Phage_min_cap2"/>
    <property type="match status" value="1"/>
</dbReference>
<organism evidence="1 2">
    <name type="scientific">Sporofaciens musculi</name>
    <dbReference type="NCBI Taxonomy" id="2681861"/>
    <lineage>
        <taxon>Bacteria</taxon>
        <taxon>Bacillati</taxon>
        <taxon>Bacillota</taxon>
        <taxon>Clostridia</taxon>
        <taxon>Lachnospirales</taxon>
        <taxon>Lachnospiraceae</taxon>
        <taxon>Sporofaciens</taxon>
    </lineage>
</organism>
<dbReference type="GO" id="GO:0005198">
    <property type="term" value="F:structural molecule activity"/>
    <property type="evidence" value="ECO:0007669"/>
    <property type="project" value="InterPro"/>
</dbReference>
<dbReference type="AlphaFoldDB" id="A0A7X3MIZ3"/>
<accession>A0A7X3MIZ3</accession>
<proteinExistence type="predicted"/>
<name>A0A7X3MIZ3_9FIRM</name>
<protein>
    <submittedName>
        <fullName evidence="1">Minor capsid protein</fullName>
    </submittedName>
</protein>
<evidence type="ECO:0000313" key="1">
    <source>
        <dbReference type="EMBL" id="MXP77242.1"/>
    </source>
</evidence>
<dbReference type="InterPro" id="IPR009319">
    <property type="entry name" value="Phage_A118_VSP1"/>
</dbReference>
<sequence length="517" mass="59536">MTQGSLEGIPLPFEKTMSDLEMRIMADIVRSIKINGFSTAKADHQIQCLIQLGESEENIKKWIKNALEAADKEIEHIFSDEVYEQYYQYKRCYEAFGVGQIPFDKNLELQALIAAVKIQTKESFRNITNSLGFVIRDISTGKTYNSPLTQFYRDTLDGALMDIVSGSVSYDVAIGRAINTMTNSGLRTIHYGTGHSNRVEVAARRAIMTGFRQVQGKINEQAAKELGVDTYEVSYHIGARPEHQVWQGKVYTYEKLQSVCGLGSVTGLHGVNCYHDYNVFIPGISARNYTDEELEKMMAEENTPKKYLGKEYTAYQALQKQRQMERSMRKTRQDIKLLEEGEANEKGVIAKKARYQLQMQQYKLFSAKMELPEQMTRVYQDGLGKVGGTPKPRRKEDNIGKYQGLQIPVQKRYVERIASRYGLKIQDLNIKIQRSEELLRTPLCGSTDYNDIGRIDLFPNAFLDEETLIRTIIHERCHVLQLRKRGKEHAQSHLMEMEKEAYKFEDFWYNIARKRAK</sequence>
<gene>
    <name evidence="1" type="ORF">GN277_18220</name>
</gene>